<gene>
    <name evidence="1" type="ORF">NEZAVI_LOCUS15420</name>
</gene>
<accession>A0A9P0MXF0</accession>
<dbReference type="EMBL" id="OV725083">
    <property type="protein sequence ID" value="CAH1407786.1"/>
    <property type="molecule type" value="Genomic_DNA"/>
</dbReference>
<reference evidence="1" key="1">
    <citation type="submission" date="2022-01" db="EMBL/GenBank/DDBJ databases">
        <authorList>
            <person name="King R."/>
        </authorList>
    </citation>
    <scope>NUCLEOTIDE SEQUENCE</scope>
</reference>
<evidence type="ECO:0000313" key="2">
    <source>
        <dbReference type="Proteomes" id="UP001152798"/>
    </source>
</evidence>
<organism evidence="1 2">
    <name type="scientific">Nezara viridula</name>
    <name type="common">Southern green stink bug</name>
    <name type="synonym">Cimex viridulus</name>
    <dbReference type="NCBI Taxonomy" id="85310"/>
    <lineage>
        <taxon>Eukaryota</taxon>
        <taxon>Metazoa</taxon>
        <taxon>Ecdysozoa</taxon>
        <taxon>Arthropoda</taxon>
        <taxon>Hexapoda</taxon>
        <taxon>Insecta</taxon>
        <taxon>Pterygota</taxon>
        <taxon>Neoptera</taxon>
        <taxon>Paraneoptera</taxon>
        <taxon>Hemiptera</taxon>
        <taxon>Heteroptera</taxon>
        <taxon>Panheteroptera</taxon>
        <taxon>Pentatomomorpha</taxon>
        <taxon>Pentatomoidea</taxon>
        <taxon>Pentatomidae</taxon>
        <taxon>Pentatominae</taxon>
        <taxon>Nezara</taxon>
    </lineage>
</organism>
<dbReference type="AlphaFoldDB" id="A0A9P0MXF0"/>
<protein>
    <submittedName>
        <fullName evidence="1">Uncharacterized protein</fullName>
    </submittedName>
</protein>
<proteinExistence type="predicted"/>
<name>A0A9P0MXF0_NEZVI</name>
<dbReference type="Proteomes" id="UP001152798">
    <property type="component" value="Chromosome 7"/>
</dbReference>
<keyword evidence="2" id="KW-1185">Reference proteome</keyword>
<evidence type="ECO:0000313" key="1">
    <source>
        <dbReference type="EMBL" id="CAH1407786.1"/>
    </source>
</evidence>
<sequence length="96" mass="11032">MEGIVGHKLIALWKVCDKSGAEGLSMGDLYCPSITSIRSSFPLHRLRLPKRVTVTEVKELCRYMDQGTVSLYGSRNCCIIIWIKELYRYMDQEKVC</sequence>